<evidence type="ECO:0000256" key="9">
    <source>
        <dbReference type="ARBA" id="ARBA00022982"/>
    </source>
</evidence>
<evidence type="ECO:0000256" key="6">
    <source>
        <dbReference type="ARBA" id="ARBA00022660"/>
    </source>
</evidence>
<evidence type="ECO:0000256" key="16">
    <source>
        <dbReference type="SAM" id="Phobius"/>
    </source>
</evidence>
<organism evidence="17">
    <name type="scientific">Ptilodactylidae sp. 2 ACP-2013</name>
    <dbReference type="NCBI Taxonomy" id="1434563"/>
    <lineage>
        <taxon>Eukaryota</taxon>
        <taxon>Metazoa</taxon>
        <taxon>Ecdysozoa</taxon>
        <taxon>Arthropoda</taxon>
        <taxon>Hexapoda</taxon>
        <taxon>Insecta</taxon>
        <taxon>Pterygota</taxon>
        <taxon>Neoptera</taxon>
        <taxon>Endopterygota</taxon>
        <taxon>Coleoptera</taxon>
        <taxon>Polyphaga</taxon>
        <taxon>Elateriformia</taxon>
        <taxon>Byrrhoidea</taxon>
        <taxon>Ptilodactylidae</taxon>
    </lineage>
</organism>
<accession>A0A3G3FX60</accession>
<feature type="transmembrane region" description="Helical" evidence="16">
    <location>
        <begin position="130"/>
        <end position="149"/>
    </location>
</feature>
<keyword evidence="6" id="KW-0679">Respiratory chain</keyword>
<dbReference type="GO" id="GO:0031966">
    <property type="term" value="C:mitochondrial membrane"/>
    <property type="evidence" value="ECO:0007669"/>
    <property type="project" value="UniProtKB-SubCell"/>
</dbReference>
<dbReference type="EMBL" id="MH836606">
    <property type="protein sequence ID" value="AYQ19023.1"/>
    <property type="molecule type" value="Genomic_DNA"/>
</dbReference>
<evidence type="ECO:0000256" key="12">
    <source>
        <dbReference type="ARBA" id="ARBA00023128"/>
    </source>
</evidence>
<dbReference type="EC" id="7.1.1.2" evidence="3"/>
<dbReference type="PANTHER" id="PTHR11435">
    <property type="entry name" value="NADH UBIQUINONE OXIDOREDUCTASE SUBUNIT ND6"/>
    <property type="match status" value="1"/>
</dbReference>
<keyword evidence="8" id="KW-1278">Translocase</keyword>
<comment type="catalytic activity">
    <reaction evidence="15">
        <text>a ubiquinone + NADH + 5 H(+)(in) = a ubiquinol + NAD(+) + 4 H(+)(out)</text>
        <dbReference type="Rhea" id="RHEA:29091"/>
        <dbReference type="Rhea" id="RHEA-COMP:9565"/>
        <dbReference type="Rhea" id="RHEA-COMP:9566"/>
        <dbReference type="ChEBI" id="CHEBI:15378"/>
        <dbReference type="ChEBI" id="CHEBI:16389"/>
        <dbReference type="ChEBI" id="CHEBI:17976"/>
        <dbReference type="ChEBI" id="CHEBI:57540"/>
        <dbReference type="ChEBI" id="CHEBI:57945"/>
        <dbReference type="EC" id="7.1.1.2"/>
    </reaction>
</comment>
<evidence type="ECO:0000256" key="15">
    <source>
        <dbReference type="ARBA" id="ARBA00049551"/>
    </source>
</evidence>
<evidence type="ECO:0000256" key="10">
    <source>
        <dbReference type="ARBA" id="ARBA00022989"/>
    </source>
</evidence>
<keyword evidence="13 16" id="KW-0472">Membrane</keyword>
<reference evidence="17" key="1">
    <citation type="journal article" date="2015" name="Mol. Biol. Evol.">
        <title>Soup to Tree: The Phylogeny of Beetles Inferred by Mitochondrial Metagenomics of a Bornean Rainforest Sample.</title>
        <authorList>
            <person name="Crampton-Platt A."/>
            <person name="Timmermans M.J."/>
            <person name="Gimmel M.L."/>
            <person name="Kutty S.N."/>
            <person name="Cockerill T.D."/>
            <person name="Vun Khen C."/>
            <person name="Vogler A.P."/>
        </authorList>
    </citation>
    <scope>NUCLEOTIDE SEQUENCE</scope>
</reference>
<keyword evidence="7 16" id="KW-0812">Transmembrane</keyword>
<keyword evidence="11" id="KW-0520">NAD</keyword>
<evidence type="ECO:0000313" key="17">
    <source>
        <dbReference type="EMBL" id="AYQ19023.1"/>
    </source>
</evidence>
<dbReference type="GO" id="GO:0008137">
    <property type="term" value="F:NADH dehydrogenase (ubiquinone) activity"/>
    <property type="evidence" value="ECO:0007669"/>
    <property type="project" value="UniProtKB-EC"/>
</dbReference>
<keyword evidence="9" id="KW-0249">Electron transport</keyword>
<evidence type="ECO:0000256" key="8">
    <source>
        <dbReference type="ARBA" id="ARBA00022967"/>
    </source>
</evidence>
<protein>
    <recommendedName>
        <fullName evidence="4">NADH-ubiquinone oxidoreductase chain 6</fullName>
        <ecNumber evidence="3">7.1.1.2</ecNumber>
    </recommendedName>
    <alternativeName>
        <fullName evidence="14">NADH dehydrogenase subunit 6</fullName>
    </alternativeName>
</protein>
<sequence>MMVSSTFILALTMLFIKHPLSMGLTIILQAMLIAFISGSLYYNFWFSYLMFIIVIGGMMVLFIYMTTIASNEEFKMSTNMIIGLTPLMLILIFMYNKSFMNNKISNISSNSNDLFLLSINKYVNFPGNSIMIFMIIYLFIALIAVVKITNMTSGPLRQKF</sequence>
<keyword evidence="10 16" id="KW-1133">Transmembrane helix</keyword>
<evidence type="ECO:0000256" key="13">
    <source>
        <dbReference type="ARBA" id="ARBA00023136"/>
    </source>
</evidence>
<feature type="transmembrane region" description="Helical" evidence="16">
    <location>
        <begin position="44"/>
        <end position="64"/>
    </location>
</feature>
<evidence type="ECO:0000256" key="7">
    <source>
        <dbReference type="ARBA" id="ARBA00022692"/>
    </source>
</evidence>
<evidence type="ECO:0000256" key="3">
    <source>
        <dbReference type="ARBA" id="ARBA00012944"/>
    </source>
</evidence>
<gene>
    <name evidence="17" type="primary">nad6</name>
</gene>
<proteinExistence type="inferred from homology"/>
<keyword evidence="5" id="KW-0813">Transport</keyword>
<evidence type="ECO:0000256" key="14">
    <source>
        <dbReference type="ARBA" id="ARBA00031019"/>
    </source>
</evidence>
<comment type="subcellular location">
    <subcellularLocation>
        <location evidence="1">Mitochondrion membrane</location>
        <topology evidence="1">Multi-pass membrane protein</topology>
    </subcellularLocation>
</comment>
<dbReference type="InterPro" id="IPR050269">
    <property type="entry name" value="ComplexI_Subunit6"/>
</dbReference>
<dbReference type="PANTHER" id="PTHR11435:SF1">
    <property type="entry name" value="NADH-UBIQUINONE OXIDOREDUCTASE CHAIN 6"/>
    <property type="match status" value="1"/>
</dbReference>
<dbReference type="AlphaFoldDB" id="A0A3G3FX60"/>
<evidence type="ECO:0000256" key="2">
    <source>
        <dbReference type="ARBA" id="ARBA00005698"/>
    </source>
</evidence>
<comment type="similarity">
    <text evidence="2">Belongs to the complex I subunit 6 family.</text>
</comment>
<geneLocation type="mitochondrion" evidence="17"/>
<feature type="transmembrane region" description="Helical" evidence="16">
    <location>
        <begin position="76"/>
        <end position="95"/>
    </location>
</feature>
<evidence type="ECO:0000256" key="11">
    <source>
        <dbReference type="ARBA" id="ARBA00023027"/>
    </source>
</evidence>
<evidence type="ECO:0000256" key="4">
    <source>
        <dbReference type="ARBA" id="ARBA00021095"/>
    </source>
</evidence>
<evidence type="ECO:0000256" key="1">
    <source>
        <dbReference type="ARBA" id="ARBA00004225"/>
    </source>
</evidence>
<reference evidence="17" key="2">
    <citation type="submission" date="2018-09" db="EMBL/GenBank/DDBJ databases">
        <authorList>
            <person name="James G."/>
        </authorList>
    </citation>
    <scope>NUCLEOTIDE SEQUENCE</scope>
</reference>
<keyword evidence="12 17" id="KW-0496">Mitochondrion</keyword>
<name>A0A3G3FX60_9COLE</name>
<evidence type="ECO:0000256" key="5">
    <source>
        <dbReference type="ARBA" id="ARBA00022448"/>
    </source>
</evidence>